<keyword evidence="1" id="KW-0238">DNA-binding</keyword>
<gene>
    <name evidence="4" type="primary">LOC110781443</name>
</gene>
<organism evidence="3 4">
    <name type="scientific">Spinacia oleracea</name>
    <name type="common">Spinach</name>
    <dbReference type="NCBI Taxonomy" id="3562"/>
    <lineage>
        <taxon>Eukaryota</taxon>
        <taxon>Viridiplantae</taxon>
        <taxon>Streptophyta</taxon>
        <taxon>Embryophyta</taxon>
        <taxon>Tracheophyta</taxon>
        <taxon>Spermatophyta</taxon>
        <taxon>Magnoliopsida</taxon>
        <taxon>eudicotyledons</taxon>
        <taxon>Gunneridae</taxon>
        <taxon>Pentapetalae</taxon>
        <taxon>Caryophyllales</taxon>
        <taxon>Chenopodiaceae</taxon>
        <taxon>Chenopodioideae</taxon>
        <taxon>Anserineae</taxon>
        <taxon>Spinacia</taxon>
    </lineage>
</organism>
<reference evidence="4" key="2">
    <citation type="submission" date="2025-08" db="UniProtKB">
        <authorList>
            <consortium name="RefSeq"/>
        </authorList>
    </citation>
    <scope>IDENTIFICATION</scope>
    <source>
        <tissue evidence="4">Leaf</tissue>
    </source>
</reference>
<dbReference type="Proteomes" id="UP000813463">
    <property type="component" value="Chromosome 6"/>
</dbReference>
<dbReference type="PANTHER" id="PTHR13935">
    <property type="entry name" value="ACHAETE-SCUTE TRANSCRIPTION FACTOR-RELATED"/>
    <property type="match status" value="1"/>
</dbReference>
<dbReference type="InterPro" id="IPR015660">
    <property type="entry name" value="MASH1/Ascl1a-like"/>
</dbReference>
<dbReference type="KEGG" id="soe:110781443"/>
<evidence type="ECO:0000313" key="3">
    <source>
        <dbReference type="Proteomes" id="UP000813463"/>
    </source>
</evidence>
<dbReference type="GeneID" id="110781443"/>
<dbReference type="GO" id="GO:0006357">
    <property type="term" value="P:regulation of transcription by RNA polymerase II"/>
    <property type="evidence" value="ECO:0000318"/>
    <property type="project" value="GO_Central"/>
</dbReference>
<evidence type="ECO:0000313" key="4">
    <source>
        <dbReference type="RefSeq" id="XP_021841314.1"/>
    </source>
</evidence>
<evidence type="ECO:0000256" key="1">
    <source>
        <dbReference type="ARBA" id="ARBA00023125"/>
    </source>
</evidence>
<accession>A0A9R0JNM1</accession>
<keyword evidence="2" id="KW-0175">Coiled coil</keyword>
<dbReference type="RefSeq" id="XP_021841314.1">
    <property type="nucleotide sequence ID" value="XM_021985622.2"/>
</dbReference>
<dbReference type="OrthoDB" id="1935281at2759"/>
<dbReference type="GO" id="GO:0000977">
    <property type="term" value="F:RNA polymerase II transcription regulatory region sequence-specific DNA binding"/>
    <property type="evidence" value="ECO:0000318"/>
    <property type="project" value="GO_Central"/>
</dbReference>
<evidence type="ECO:0000256" key="2">
    <source>
        <dbReference type="SAM" id="Coils"/>
    </source>
</evidence>
<dbReference type="GO" id="GO:0000981">
    <property type="term" value="F:DNA-binding transcription factor activity, RNA polymerase II-specific"/>
    <property type="evidence" value="ECO:0000318"/>
    <property type="project" value="GO_Central"/>
</dbReference>
<feature type="coiled-coil region" evidence="2">
    <location>
        <begin position="28"/>
        <end position="55"/>
    </location>
</feature>
<dbReference type="AlphaFoldDB" id="A0A9R0JNM1"/>
<reference evidence="3" key="1">
    <citation type="journal article" date="2021" name="Nat. Commun.">
        <title>Genomic analyses provide insights into spinach domestication and the genetic basis of agronomic traits.</title>
        <authorList>
            <person name="Cai X."/>
            <person name="Sun X."/>
            <person name="Xu C."/>
            <person name="Sun H."/>
            <person name="Wang X."/>
            <person name="Ge C."/>
            <person name="Zhang Z."/>
            <person name="Wang Q."/>
            <person name="Fei Z."/>
            <person name="Jiao C."/>
            <person name="Wang Q."/>
        </authorList>
    </citation>
    <scope>NUCLEOTIDE SEQUENCE [LARGE SCALE GENOMIC DNA]</scope>
    <source>
        <strain evidence="3">cv. Varoflay</strain>
    </source>
</reference>
<dbReference type="PANTHER" id="PTHR13935:SF106">
    <property type="entry name" value="ACHAETE-SCUTE COMPLEX PROTEIN T5-RELATED"/>
    <property type="match status" value="1"/>
</dbReference>
<protein>
    <submittedName>
        <fullName evidence="4">Transcription factor bHLH120 isoform X1</fullName>
    </submittedName>
</protein>
<sequence>MSDQLYSSLLSLLPRDYVEGESSVCDNIEEATNYIKDLEKNVKELQHKREKLEKFLSNQMPNDVGPSSTVISSINPSSNENYVKIKASSNELEIEINVTAKEGEVFPLSNVFKVLQLEQGLNVVDCAYSKVNQRMVYVIHCQVDDRKLVDSSSLQKRLINEISSYAS</sequence>
<proteinExistence type="predicted"/>
<name>A0A9R0JNM1_SPIOL</name>
<keyword evidence="3" id="KW-1185">Reference proteome</keyword>
<dbReference type="GO" id="GO:0090575">
    <property type="term" value="C:RNA polymerase II transcription regulator complex"/>
    <property type="evidence" value="ECO:0000318"/>
    <property type="project" value="GO_Central"/>
</dbReference>